<evidence type="ECO:0000256" key="1">
    <source>
        <dbReference type="SAM" id="Coils"/>
    </source>
</evidence>
<evidence type="ECO:0000313" key="5">
    <source>
        <dbReference type="Proteomes" id="UP001604336"/>
    </source>
</evidence>
<feature type="region of interest" description="Disordered" evidence="2">
    <location>
        <begin position="538"/>
        <end position="558"/>
    </location>
</feature>
<feature type="region of interest" description="Disordered" evidence="2">
    <location>
        <begin position="437"/>
        <end position="456"/>
    </location>
</feature>
<comment type="caution">
    <text evidence="4">The sequence shown here is derived from an EMBL/GenBank/DDBJ whole genome shotgun (WGS) entry which is preliminary data.</text>
</comment>
<feature type="region of interest" description="Disordered" evidence="2">
    <location>
        <begin position="484"/>
        <end position="519"/>
    </location>
</feature>
<protein>
    <recommendedName>
        <fullName evidence="3">Transposase (putative) gypsy type domain-containing protein</fullName>
    </recommendedName>
</protein>
<feature type="coiled-coil region" evidence="1">
    <location>
        <begin position="658"/>
        <end position="762"/>
    </location>
</feature>
<dbReference type="InterPro" id="IPR007321">
    <property type="entry name" value="Transposase_28"/>
</dbReference>
<sequence>MNGKPSWERQRMSAESLWERHLVSAESLWEGHWMSAESLWERQLMSAESLWERQLVSAESLWERHWVSAESLWRRHLVSAESLWERHWVSAESLWERHWMSAESLWERHLVSAESLWDRHLVSAESLWERHWMSAESLWERHLVSAESLWDRHLVSEACVVQNKRGHTYGETSGLREASDPYRADVVRWAAMDVPSIMKEEDLTRLREEYRIPEDIELILPGPNERACFPRLGCTALHLNAFVSGMRLPLHPMFRRILRAYDLAPTQVAPNGWSQMVGSMYLWFCHSFGMEMPLHVFQSVYQPRKLPRKKGKEEEVGWYYFCQWGSHKPLVTGCPSSIKQWKESWFWVKGNWQRVYDDPEPDLNVPSVYGIASPLPRCELSRENTDVLRFIYEADSKGRSYNFILNRQRCLVELGLVASKAEMDQGRRPRPTLAKLAKQRPRTLVPGSAEDSSQRKVIEDLSRAGNKEAAEASKVIEVDDAPEAEVPLSRKRKARPSGARPSEATVEAVESADLPTASSVPPLQRTLAVNTAGKVILEGPPTSTPAPESGSGGPYDSKRRLRELIGSSGTKIPDDLLQKVPFYPSMGAQAVKYYFTPKWEEFSSHGELEDVLEASLASAIRASTLQMKVLGDFRTQMREQKKLVAQSSKADKEHQQAIEGLKAALESARTAYEQMEADLKESDSNLLNMTKQLDNANAAQKVAAEALEAANIEKKHLLEEAKSREEEVLSLRKELADAGKAKQEAEEGKKEVEAKLANAEADFVANFHNTEAYSNFSDYFARVGHQEVLTALRNDHPEVNVKDLEARFPPPEAEGEEDN</sequence>
<reference evidence="5" key="1">
    <citation type="submission" date="2024-07" db="EMBL/GenBank/DDBJ databases">
        <title>Two chromosome-level genome assemblies of Korean endemic species Abeliophyllum distichum and Forsythia ovata (Oleaceae).</title>
        <authorList>
            <person name="Jang H."/>
        </authorList>
    </citation>
    <scope>NUCLEOTIDE SEQUENCE [LARGE SCALE GENOMIC DNA]</scope>
</reference>
<gene>
    <name evidence="4" type="ORF">Adt_10201</name>
</gene>
<dbReference type="Proteomes" id="UP001604336">
    <property type="component" value="Unassembled WGS sequence"/>
</dbReference>
<feature type="domain" description="Transposase (putative) gypsy type" evidence="3">
    <location>
        <begin position="238"/>
        <end position="302"/>
    </location>
</feature>
<evidence type="ECO:0000259" key="3">
    <source>
        <dbReference type="Pfam" id="PF04195"/>
    </source>
</evidence>
<dbReference type="Pfam" id="PF04195">
    <property type="entry name" value="Transposase_28"/>
    <property type="match status" value="1"/>
</dbReference>
<keyword evidence="5" id="KW-1185">Reference proteome</keyword>
<name>A0ABD1UJB5_9LAMI</name>
<proteinExistence type="predicted"/>
<accession>A0ABD1UJB5</accession>
<dbReference type="AlphaFoldDB" id="A0ABD1UJB5"/>
<organism evidence="4 5">
    <name type="scientific">Abeliophyllum distichum</name>
    <dbReference type="NCBI Taxonomy" id="126358"/>
    <lineage>
        <taxon>Eukaryota</taxon>
        <taxon>Viridiplantae</taxon>
        <taxon>Streptophyta</taxon>
        <taxon>Embryophyta</taxon>
        <taxon>Tracheophyta</taxon>
        <taxon>Spermatophyta</taxon>
        <taxon>Magnoliopsida</taxon>
        <taxon>eudicotyledons</taxon>
        <taxon>Gunneridae</taxon>
        <taxon>Pentapetalae</taxon>
        <taxon>asterids</taxon>
        <taxon>lamiids</taxon>
        <taxon>Lamiales</taxon>
        <taxon>Oleaceae</taxon>
        <taxon>Forsythieae</taxon>
        <taxon>Abeliophyllum</taxon>
    </lineage>
</organism>
<evidence type="ECO:0000256" key="2">
    <source>
        <dbReference type="SAM" id="MobiDB-lite"/>
    </source>
</evidence>
<dbReference type="EMBL" id="JBFOLK010000003">
    <property type="protein sequence ID" value="KAL2525147.1"/>
    <property type="molecule type" value="Genomic_DNA"/>
</dbReference>
<keyword evidence="1" id="KW-0175">Coiled coil</keyword>
<evidence type="ECO:0000313" key="4">
    <source>
        <dbReference type="EMBL" id="KAL2525147.1"/>
    </source>
</evidence>